<dbReference type="CDD" id="cd02801">
    <property type="entry name" value="DUS_like_FMN"/>
    <property type="match status" value="1"/>
</dbReference>
<evidence type="ECO:0000313" key="21">
    <source>
        <dbReference type="EMBL" id="CAI4218603.1"/>
    </source>
</evidence>
<dbReference type="PANTHER" id="PTHR45846:SF1">
    <property type="entry name" value="TRNA-DIHYDROURIDINE(47) SYNTHASE [NAD(P)(+)]-LIKE"/>
    <property type="match status" value="1"/>
</dbReference>
<sequence length="635" mass="70131">MAEHPEPLESAQQPALPEALAMNQTTSTGSDGAPDERPSKRLKTAPDNAPDAAPTDLPSITTAASEPARDGNPPTSNGENGTNSSARRYLVKKQELSQAAALTSADSESATGEEDGRVAPTANAPASASVPDSRGKGKKERGQNVGRSYGRFEESIQLCASRAMAPEFSPDNCQFGDKCRLCHNLREYLEARPKDTSPETGTCPLYEVLGRCPAGFKCRFAEHHMMTYEHPDGRQEMVLTEKKRPPPRRVVQAFQRVDFKEADQFCNWLDHEAKIVDKLHNQHRMKAATELDELRAQFVDPPFLPSEKRRLYFGPETPALAPLTTQGNLPFRRLCVELGCEITYSEMAMSGPLLQAPNMNPTASPIVQGYDNSRDMRFGAQISGHSHRMVTRAANILNRYCPSLRVIDLNCGCPIDMVYKAGAGAGILDSKSKLERMVRGMNAVSGEIPITVKLRTGVQSSRPVASTIIGNLAFGAREHRDRLGAPGCAAVTLHGRSREQRYTKKADWSYIAECATLVKTYNAQVDLDADTSAEPDARTLPNSKGGKMYFLGNGDCYSHHEYYSNVEKSEIKARQYLDKSSAERLEYVKKYVDYGLEAWGSDDIGVGYTRRFLLEWLSFAHRYVPIGLLEYLPPI</sequence>
<keyword evidence="22" id="KW-1185">Reference proteome</keyword>
<dbReference type="EC" id="1.3.1.89" evidence="2 18"/>
<dbReference type="GO" id="GO:0008270">
    <property type="term" value="F:zinc ion binding"/>
    <property type="evidence" value="ECO:0007669"/>
    <property type="project" value="UniProtKB-KW"/>
</dbReference>
<keyword evidence="11 18" id="KW-0520">NAD</keyword>
<evidence type="ECO:0000256" key="15">
    <source>
        <dbReference type="ARBA" id="ARBA00049447"/>
    </source>
</evidence>
<keyword evidence="8 17" id="KW-0863">Zinc-finger</keyword>
<keyword evidence="6" id="KW-0507">mRNA processing</keyword>
<evidence type="ECO:0000256" key="18">
    <source>
        <dbReference type="RuleBase" id="RU291113"/>
    </source>
</evidence>
<comment type="catalytic activity">
    <reaction evidence="16">
        <text>5,6-dihydrouridine(47) in tRNA + NADP(+) = uridine(47) in tRNA + NADPH + H(+)</text>
        <dbReference type="Rhea" id="RHEA:53360"/>
        <dbReference type="Rhea" id="RHEA-COMP:13539"/>
        <dbReference type="Rhea" id="RHEA-COMP:13540"/>
        <dbReference type="ChEBI" id="CHEBI:15378"/>
        <dbReference type="ChEBI" id="CHEBI:57783"/>
        <dbReference type="ChEBI" id="CHEBI:58349"/>
        <dbReference type="ChEBI" id="CHEBI:65315"/>
        <dbReference type="ChEBI" id="CHEBI:74443"/>
        <dbReference type="EC" id="1.3.1.89"/>
    </reaction>
    <physiologicalReaction direction="right-to-left" evidence="16">
        <dbReference type="Rhea" id="RHEA:53362"/>
    </physiologicalReaction>
</comment>
<keyword evidence="9 18" id="KW-0521">NADP</keyword>
<dbReference type="EMBL" id="CALLCH030000018">
    <property type="protein sequence ID" value="CAI4218603.1"/>
    <property type="molecule type" value="Genomic_DNA"/>
</dbReference>
<keyword evidence="4 18" id="KW-0285">Flavoprotein</keyword>
<evidence type="ECO:0000256" key="19">
    <source>
        <dbReference type="SAM" id="MobiDB-lite"/>
    </source>
</evidence>
<comment type="caution">
    <text evidence="21">The sequence shown here is derived from an EMBL/GenBank/DDBJ whole genome shotgun (WGS) entry which is preliminary data.</text>
</comment>
<evidence type="ECO:0000256" key="2">
    <source>
        <dbReference type="ARBA" id="ARBA00012376"/>
    </source>
</evidence>
<dbReference type="GO" id="GO:0003723">
    <property type="term" value="F:RNA binding"/>
    <property type="evidence" value="ECO:0007669"/>
    <property type="project" value="TreeGrafter"/>
</dbReference>
<evidence type="ECO:0000256" key="14">
    <source>
        <dbReference type="ARBA" id="ARBA00048342"/>
    </source>
</evidence>
<comment type="function">
    <text evidence="12">Catalyzes the synthesis of dihydrouridine, a modified base found in the D-loop of most tRNAs. Specifically modifies U47 in cytoplasmic tRNAs. Catalyzes the synthesis of dihydrouridine in some mRNAs, thereby affecting their translation.</text>
</comment>
<evidence type="ECO:0000256" key="1">
    <source>
        <dbReference type="ARBA" id="ARBA00001917"/>
    </source>
</evidence>
<comment type="catalytic activity">
    <reaction evidence="15">
        <text>a 5,6-dihydrouridine in mRNA + NADP(+) = a uridine in mRNA + NADPH + H(+)</text>
        <dbReference type="Rhea" id="RHEA:69855"/>
        <dbReference type="Rhea" id="RHEA-COMP:14658"/>
        <dbReference type="Rhea" id="RHEA-COMP:17789"/>
        <dbReference type="ChEBI" id="CHEBI:15378"/>
        <dbReference type="ChEBI" id="CHEBI:57783"/>
        <dbReference type="ChEBI" id="CHEBI:58349"/>
        <dbReference type="ChEBI" id="CHEBI:65315"/>
        <dbReference type="ChEBI" id="CHEBI:74443"/>
    </reaction>
    <physiologicalReaction direction="right-to-left" evidence="15">
        <dbReference type="Rhea" id="RHEA:69857"/>
    </physiologicalReaction>
</comment>
<evidence type="ECO:0000256" key="8">
    <source>
        <dbReference type="ARBA" id="ARBA00022771"/>
    </source>
</evidence>
<keyword evidence="10 18" id="KW-0560">Oxidoreductase</keyword>
<feature type="region of interest" description="Disordered" evidence="19">
    <location>
        <begin position="1"/>
        <end position="147"/>
    </location>
</feature>
<accession>A0A9P1HAS1</accession>
<dbReference type="GO" id="GO:0102265">
    <property type="term" value="F:tRNA-dihydrouridine47 synthase activity"/>
    <property type="evidence" value="ECO:0007669"/>
    <property type="project" value="UniProtKB-EC"/>
</dbReference>
<evidence type="ECO:0000256" key="6">
    <source>
        <dbReference type="ARBA" id="ARBA00022664"/>
    </source>
</evidence>
<evidence type="ECO:0000256" key="12">
    <source>
        <dbReference type="ARBA" id="ARBA00045934"/>
    </source>
</evidence>
<keyword evidence="5 18" id="KW-0288">FMN</keyword>
<feature type="zinc finger region" description="C3H1-type" evidence="17">
    <location>
        <begin position="197"/>
        <end position="226"/>
    </location>
</feature>
<evidence type="ECO:0000256" key="11">
    <source>
        <dbReference type="ARBA" id="ARBA00023027"/>
    </source>
</evidence>
<keyword evidence="7 18" id="KW-0819">tRNA processing</keyword>
<feature type="compositionally biased region" description="Polar residues" evidence="19">
    <location>
        <begin position="96"/>
        <end position="110"/>
    </location>
</feature>
<dbReference type="Gene3D" id="3.20.20.70">
    <property type="entry name" value="Aldolase class I"/>
    <property type="match status" value="1"/>
</dbReference>
<feature type="compositionally biased region" description="Polar residues" evidence="19">
    <location>
        <begin position="73"/>
        <end position="86"/>
    </location>
</feature>
<evidence type="ECO:0000256" key="10">
    <source>
        <dbReference type="ARBA" id="ARBA00023002"/>
    </source>
</evidence>
<comment type="cofactor">
    <cofactor evidence="1 18">
        <name>FMN</name>
        <dbReference type="ChEBI" id="CHEBI:58210"/>
    </cofactor>
</comment>
<dbReference type="InterPro" id="IPR018517">
    <property type="entry name" value="tRNA_hU_synthase_CS"/>
</dbReference>
<dbReference type="PANTHER" id="PTHR45846">
    <property type="entry name" value="TRNA-DIHYDROURIDINE(47) SYNTHASE [NAD(P)(+)]-LIKE"/>
    <property type="match status" value="1"/>
</dbReference>
<feature type="domain" description="C3H1-type" evidence="20">
    <location>
        <begin position="197"/>
        <end position="226"/>
    </location>
</feature>
<keyword evidence="17 18" id="KW-0479">Metal-binding</keyword>
<gene>
    <name evidence="21" type="ORF">PPNO1_LOCUS8182</name>
</gene>
<evidence type="ECO:0000313" key="22">
    <source>
        <dbReference type="Proteomes" id="UP000838763"/>
    </source>
</evidence>
<dbReference type="GO" id="GO:0050660">
    <property type="term" value="F:flavin adenine dinucleotide binding"/>
    <property type="evidence" value="ECO:0007669"/>
    <property type="project" value="UniProtKB-UniRule"/>
</dbReference>
<evidence type="ECO:0000256" key="17">
    <source>
        <dbReference type="PROSITE-ProRule" id="PRU00723"/>
    </source>
</evidence>
<evidence type="ECO:0000256" key="7">
    <source>
        <dbReference type="ARBA" id="ARBA00022694"/>
    </source>
</evidence>
<dbReference type="InterPro" id="IPR000571">
    <property type="entry name" value="Znf_CCCH"/>
</dbReference>
<evidence type="ECO:0000256" key="4">
    <source>
        <dbReference type="ARBA" id="ARBA00022630"/>
    </source>
</evidence>
<protein>
    <recommendedName>
        <fullName evidence="3 18">tRNA-dihydrouridine(47) synthase [NAD(P)(+)]</fullName>
        <ecNumber evidence="2 18">1.3.1.89</ecNumber>
    </recommendedName>
    <alternativeName>
        <fullName evidence="18">tRNA-dihydrouridine synthase 3</fullName>
    </alternativeName>
</protein>
<dbReference type="AlphaFoldDB" id="A0A9P1HAS1"/>
<proteinExistence type="inferred from homology"/>
<evidence type="ECO:0000259" key="20">
    <source>
        <dbReference type="PROSITE" id="PS50103"/>
    </source>
</evidence>
<dbReference type="InterPro" id="IPR035587">
    <property type="entry name" value="DUS-like_FMN-bd"/>
</dbReference>
<dbReference type="Pfam" id="PF25585">
    <property type="entry name" value="zf-CCCH_DUS3L"/>
    <property type="match status" value="2"/>
</dbReference>
<evidence type="ECO:0000256" key="5">
    <source>
        <dbReference type="ARBA" id="ARBA00022643"/>
    </source>
</evidence>
<dbReference type="Proteomes" id="UP000838763">
    <property type="component" value="Unassembled WGS sequence"/>
</dbReference>
<comment type="similarity">
    <text evidence="18">Belongs to the dus family. Dus3 subfamily.</text>
</comment>
<dbReference type="InterPro" id="IPR013785">
    <property type="entry name" value="Aldolase_TIM"/>
</dbReference>
<dbReference type="Pfam" id="PF01207">
    <property type="entry name" value="Dus"/>
    <property type="match status" value="1"/>
</dbReference>
<dbReference type="PROSITE" id="PS50103">
    <property type="entry name" value="ZF_C3H1"/>
    <property type="match status" value="1"/>
</dbReference>
<name>A0A9P1HAS1_9PEZI</name>
<evidence type="ECO:0000256" key="3">
    <source>
        <dbReference type="ARBA" id="ARBA00022143"/>
    </source>
</evidence>
<dbReference type="PROSITE" id="PS01136">
    <property type="entry name" value="UPF0034"/>
    <property type="match status" value="1"/>
</dbReference>
<dbReference type="GO" id="GO:0006397">
    <property type="term" value="P:mRNA processing"/>
    <property type="evidence" value="ECO:0007669"/>
    <property type="project" value="UniProtKB-KW"/>
</dbReference>
<evidence type="ECO:0000256" key="16">
    <source>
        <dbReference type="ARBA" id="ARBA00049513"/>
    </source>
</evidence>
<reference evidence="21" key="1">
    <citation type="submission" date="2022-11" db="EMBL/GenBank/DDBJ databases">
        <authorList>
            <person name="Scott C."/>
            <person name="Bruce N."/>
        </authorList>
    </citation>
    <scope>NUCLEOTIDE SEQUENCE</scope>
</reference>
<evidence type="ECO:0000256" key="13">
    <source>
        <dbReference type="ARBA" id="ARBA00048266"/>
    </source>
</evidence>
<keyword evidence="17 18" id="KW-0862">Zinc</keyword>
<organism evidence="21 22">
    <name type="scientific">Parascedosporium putredinis</name>
    <dbReference type="NCBI Taxonomy" id="1442378"/>
    <lineage>
        <taxon>Eukaryota</taxon>
        <taxon>Fungi</taxon>
        <taxon>Dikarya</taxon>
        <taxon>Ascomycota</taxon>
        <taxon>Pezizomycotina</taxon>
        <taxon>Sordariomycetes</taxon>
        <taxon>Hypocreomycetidae</taxon>
        <taxon>Microascales</taxon>
        <taxon>Microascaceae</taxon>
        <taxon>Parascedosporium</taxon>
    </lineage>
</organism>
<dbReference type="SUPFAM" id="SSF51395">
    <property type="entry name" value="FMN-linked oxidoreductases"/>
    <property type="match status" value="1"/>
</dbReference>
<feature type="compositionally biased region" description="Low complexity" evidence="19">
    <location>
        <begin position="45"/>
        <end position="58"/>
    </location>
</feature>
<comment type="catalytic activity">
    <reaction evidence="13">
        <text>5,6-dihydrouridine(47) in tRNA + NAD(+) = uridine(47) in tRNA + NADH + H(+)</text>
        <dbReference type="Rhea" id="RHEA:53364"/>
        <dbReference type="Rhea" id="RHEA-COMP:13539"/>
        <dbReference type="Rhea" id="RHEA-COMP:13540"/>
        <dbReference type="ChEBI" id="CHEBI:15378"/>
        <dbReference type="ChEBI" id="CHEBI:57540"/>
        <dbReference type="ChEBI" id="CHEBI:57945"/>
        <dbReference type="ChEBI" id="CHEBI:65315"/>
        <dbReference type="ChEBI" id="CHEBI:74443"/>
        <dbReference type="EC" id="1.3.1.89"/>
    </reaction>
    <physiologicalReaction direction="right-to-left" evidence="13">
        <dbReference type="Rhea" id="RHEA:53366"/>
    </physiologicalReaction>
</comment>
<comment type="catalytic activity">
    <reaction evidence="14">
        <text>a 5,6-dihydrouridine in mRNA + NAD(+) = a uridine in mRNA + NADH + H(+)</text>
        <dbReference type="Rhea" id="RHEA:69851"/>
        <dbReference type="Rhea" id="RHEA-COMP:14658"/>
        <dbReference type="Rhea" id="RHEA-COMP:17789"/>
        <dbReference type="ChEBI" id="CHEBI:15378"/>
        <dbReference type="ChEBI" id="CHEBI:57540"/>
        <dbReference type="ChEBI" id="CHEBI:57945"/>
        <dbReference type="ChEBI" id="CHEBI:65315"/>
        <dbReference type="ChEBI" id="CHEBI:74443"/>
    </reaction>
    <physiologicalReaction direction="right-to-left" evidence="14">
        <dbReference type="Rhea" id="RHEA:69853"/>
    </physiologicalReaction>
</comment>
<evidence type="ECO:0000256" key="9">
    <source>
        <dbReference type="ARBA" id="ARBA00022857"/>
    </source>
</evidence>
<dbReference type="OrthoDB" id="259935at2759"/>